<evidence type="ECO:0000256" key="3">
    <source>
        <dbReference type="ARBA" id="ARBA00022676"/>
    </source>
</evidence>
<dbReference type="Pfam" id="PF00535">
    <property type="entry name" value="Glycos_transf_2"/>
    <property type="match status" value="1"/>
</dbReference>
<keyword evidence="5" id="KW-0812">Transmembrane</keyword>
<dbReference type="PANTHER" id="PTHR48090">
    <property type="entry name" value="UNDECAPRENYL-PHOSPHATE 4-DEOXY-4-FORMAMIDO-L-ARABINOSE TRANSFERASE-RELATED"/>
    <property type="match status" value="1"/>
</dbReference>
<organism evidence="10 11">
    <name type="scientific">Iamia majanohamensis</name>
    <dbReference type="NCBI Taxonomy" id="467976"/>
    <lineage>
        <taxon>Bacteria</taxon>
        <taxon>Bacillati</taxon>
        <taxon>Actinomycetota</taxon>
        <taxon>Acidimicrobiia</taxon>
        <taxon>Acidimicrobiales</taxon>
        <taxon>Iamiaceae</taxon>
        <taxon>Iamia</taxon>
    </lineage>
</organism>
<sequence>MTAPVPGLSVVLPALNEAAGIERTLDALADAADRLTGVVGEVEVVVVDDGSTDATAELVAARARRDPRVHLVRHARNRGLGAAVRTGLGAARGRVVCYTDADLPFDLAELDAMVAQVLGGEVAVVSAYRSDRGGEGLRRWVYSYAYNLLVRSALGLRVRDVNFAGKVLRREALDAVTLRSEGSFIDAELLAKVDRLGFAIAQVEVRYFPRSRGVSTLSSLGVVAGILQEMRAIRPEIIALGRGGPRP</sequence>
<dbReference type="InterPro" id="IPR001173">
    <property type="entry name" value="Glyco_trans_2-like"/>
</dbReference>
<evidence type="ECO:0000256" key="8">
    <source>
        <dbReference type="ARBA" id="ARBA00023136"/>
    </source>
</evidence>
<keyword evidence="4" id="KW-0808">Transferase</keyword>
<dbReference type="Proteomes" id="UP001216390">
    <property type="component" value="Chromosome"/>
</dbReference>
<keyword evidence="3" id="KW-0328">Glycosyltransferase</keyword>
<keyword evidence="11" id="KW-1185">Reference proteome</keyword>
<feature type="domain" description="Glycosyltransferase 2-like" evidence="9">
    <location>
        <begin position="9"/>
        <end position="175"/>
    </location>
</feature>
<evidence type="ECO:0000256" key="2">
    <source>
        <dbReference type="ARBA" id="ARBA00022475"/>
    </source>
</evidence>
<evidence type="ECO:0000259" key="9">
    <source>
        <dbReference type="Pfam" id="PF00535"/>
    </source>
</evidence>
<evidence type="ECO:0000256" key="5">
    <source>
        <dbReference type="ARBA" id="ARBA00022692"/>
    </source>
</evidence>
<evidence type="ECO:0000256" key="4">
    <source>
        <dbReference type="ARBA" id="ARBA00022679"/>
    </source>
</evidence>
<evidence type="ECO:0000256" key="6">
    <source>
        <dbReference type="ARBA" id="ARBA00022985"/>
    </source>
</evidence>
<gene>
    <name evidence="10" type="ORF">PO878_15445</name>
</gene>
<proteinExistence type="inferred from homology"/>
<dbReference type="PANTHER" id="PTHR48090:SF3">
    <property type="entry name" value="UNDECAPRENYL-PHOSPHATE 4-DEOXY-4-FORMAMIDO-L-ARABINOSE TRANSFERASE"/>
    <property type="match status" value="1"/>
</dbReference>
<dbReference type="InterPro" id="IPR029044">
    <property type="entry name" value="Nucleotide-diphossugar_trans"/>
</dbReference>
<evidence type="ECO:0000256" key="1">
    <source>
        <dbReference type="ARBA" id="ARBA00006739"/>
    </source>
</evidence>
<dbReference type="InterPro" id="IPR050256">
    <property type="entry name" value="Glycosyltransferase_2"/>
</dbReference>
<dbReference type="GO" id="GO:0009103">
    <property type="term" value="P:lipopolysaccharide biosynthetic process"/>
    <property type="evidence" value="ECO:0007669"/>
    <property type="project" value="UniProtKB-KW"/>
</dbReference>
<dbReference type="RefSeq" id="WP_272735423.1">
    <property type="nucleotide sequence ID" value="NZ_CP116942.1"/>
</dbReference>
<reference evidence="10" key="1">
    <citation type="submission" date="2023-01" db="EMBL/GenBank/DDBJ databases">
        <title>The diversity of Class Acidimicrobiia in South China Sea sediment environments and the proposal of Iamia marina sp. nov., a novel species of the genus Iamia.</title>
        <authorList>
            <person name="He Y."/>
            <person name="Tian X."/>
        </authorList>
    </citation>
    <scope>NUCLEOTIDE SEQUENCE</scope>
    <source>
        <strain evidence="10">DSM 19957</strain>
    </source>
</reference>
<keyword evidence="6" id="KW-0448">Lipopolysaccharide biosynthesis</keyword>
<dbReference type="KEGG" id="ima:PO878_15445"/>
<dbReference type="SUPFAM" id="SSF53448">
    <property type="entry name" value="Nucleotide-diphospho-sugar transferases"/>
    <property type="match status" value="1"/>
</dbReference>
<name>A0AAE9YBD2_9ACTN</name>
<accession>A0AAE9YBD2</accession>
<dbReference type="EMBL" id="CP116942">
    <property type="protein sequence ID" value="WCO65897.1"/>
    <property type="molecule type" value="Genomic_DNA"/>
</dbReference>
<keyword evidence="2" id="KW-1003">Cell membrane</keyword>
<dbReference type="GO" id="GO:0005886">
    <property type="term" value="C:plasma membrane"/>
    <property type="evidence" value="ECO:0007669"/>
    <property type="project" value="TreeGrafter"/>
</dbReference>
<dbReference type="GO" id="GO:0099621">
    <property type="term" value="F:undecaprenyl-phosphate 4-deoxy-4-formamido-L-arabinose transferase activity"/>
    <property type="evidence" value="ECO:0007669"/>
    <property type="project" value="TreeGrafter"/>
</dbReference>
<protein>
    <submittedName>
        <fullName evidence="10">Glycosyltransferase family 2 protein</fullName>
    </submittedName>
</protein>
<dbReference type="Gene3D" id="3.90.550.10">
    <property type="entry name" value="Spore Coat Polysaccharide Biosynthesis Protein SpsA, Chain A"/>
    <property type="match status" value="1"/>
</dbReference>
<dbReference type="AlphaFoldDB" id="A0AAE9YBD2"/>
<comment type="similarity">
    <text evidence="1">Belongs to the glycosyltransferase 2 family.</text>
</comment>
<evidence type="ECO:0000313" key="11">
    <source>
        <dbReference type="Proteomes" id="UP001216390"/>
    </source>
</evidence>
<keyword evidence="7" id="KW-1133">Transmembrane helix</keyword>
<dbReference type="CDD" id="cd04179">
    <property type="entry name" value="DPM_DPG-synthase_like"/>
    <property type="match status" value="1"/>
</dbReference>
<evidence type="ECO:0000256" key="7">
    <source>
        <dbReference type="ARBA" id="ARBA00022989"/>
    </source>
</evidence>
<evidence type="ECO:0000313" key="10">
    <source>
        <dbReference type="EMBL" id="WCO65897.1"/>
    </source>
</evidence>
<keyword evidence="8" id="KW-0472">Membrane</keyword>